<keyword evidence="8" id="KW-1185">Reference proteome</keyword>
<dbReference type="InterPro" id="IPR003593">
    <property type="entry name" value="AAA+_ATPase"/>
</dbReference>
<keyword evidence="3 7" id="KW-0347">Helicase</keyword>
<dbReference type="InterPro" id="IPR024590">
    <property type="entry name" value="HrpA_C"/>
</dbReference>
<organism evidence="7 8">
    <name type="scientific">Colwellia echini</name>
    <dbReference type="NCBI Taxonomy" id="1982103"/>
    <lineage>
        <taxon>Bacteria</taxon>
        <taxon>Pseudomonadati</taxon>
        <taxon>Pseudomonadota</taxon>
        <taxon>Gammaproteobacteria</taxon>
        <taxon>Alteromonadales</taxon>
        <taxon>Colwelliaceae</taxon>
        <taxon>Colwellia</taxon>
    </lineage>
</organism>
<dbReference type="PANTHER" id="PTHR18934:SF99">
    <property type="entry name" value="ATP-DEPENDENT RNA HELICASE DHX37-RELATED"/>
    <property type="match status" value="1"/>
</dbReference>
<dbReference type="InterPro" id="IPR011545">
    <property type="entry name" value="DEAD/DEAH_box_helicase_dom"/>
</dbReference>
<dbReference type="GO" id="GO:0003724">
    <property type="term" value="F:RNA helicase activity"/>
    <property type="evidence" value="ECO:0007669"/>
    <property type="project" value="UniProtKB-EC"/>
</dbReference>
<gene>
    <name evidence="7" type="primary">hrpA</name>
    <name evidence="7" type="ORF">CWS31_013055</name>
</gene>
<dbReference type="PROSITE" id="PS51192">
    <property type="entry name" value="HELICASE_ATP_BIND_1"/>
    <property type="match status" value="1"/>
</dbReference>
<dbReference type="Pfam" id="PF21010">
    <property type="entry name" value="HA2_C"/>
    <property type="match status" value="1"/>
</dbReference>
<dbReference type="InterPro" id="IPR011709">
    <property type="entry name" value="DEAD-box_helicase_OB_fold"/>
</dbReference>
<dbReference type="GO" id="GO:0016787">
    <property type="term" value="F:hydrolase activity"/>
    <property type="evidence" value="ECO:0007669"/>
    <property type="project" value="UniProtKB-KW"/>
</dbReference>
<keyword evidence="2 7" id="KW-0378">Hydrolase</keyword>
<comment type="caution">
    <text evidence="7">The sequence shown here is derived from an EMBL/GenBank/DDBJ whole genome shotgun (WGS) entry which is preliminary data.</text>
</comment>
<dbReference type="Pfam" id="PF00270">
    <property type="entry name" value="DEAD"/>
    <property type="match status" value="1"/>
</dbReference>
<dbReference type="Gene3D" id="1.20.120.1080">
    <property type="match status" value="1"/>
</dbReference>
<sequence>MLFGFVFSVSTESSVISISHLQSLFDLLPQAKTCDVGRFKNRLISLKKTFNQNSYKNIAKNKDADDSLAEQETSEIALSDKQIKLVEQLQQAIIKSIQDKQFKLNNLPKITYPEGLPISDNAAEIAEVIKANQVVIIAGETGSGKTTQIPKICLELGRGVDGLIGHTQPRRIAARTVATRIAEELGTQLGDQVGYKVRFNDQVSDKSYIKLMTDGILLAEMQKDRLLRKYDTIIIDEAHERSLNIDFILGYLKQILIKRPDLKLIITSATIDPQRFAKHFANDKGELAPIIEVSGRTFPVEMRYRPLNNRIDEDGEDQSQQDVDVISGILDAVDELSDCGQGDILIFLNGEREIRDTAAALNKANLRHTHILPLYARLTVAEQNQIFKPHTGRNIVLATNVAETSLTVPGIKYVIDPGTARISRYSYRTKVQRLPIEPISQASANQRSGRCGRVSEGICIRLYSEDDYLSRAEFTDPEILRTNLATVILQMHALDLGDIANFPFVEAPDNRNITDGIRLLEEIAAVETATVIKGRNGNRDKVSKTATQLTKSGRLLAKFPIDPRLAKMVISAIDFGCLEQILIIVSALSIQDPRERPHEKQQQSDEKHNRFRDKQSDFISLLNLWQYINVQKKDLTQNQFRKLCQREFLSYVRLREWQDIYTQLKMTLKEQKITLTSVNYQFSMPNAASDANQGKAENNAKENEQDSTLIPVHQALLSGLLSHIGQQDENREYKGARGMKFFIFPGSALAKKSPKWLMSAELVETSRLFARMNAKIDPLWLEPLAEHLVKRNYSEPHWEKKQGAVMAFEQVTLYGLSIVTKRKVNFHTIEPITCRELFIREALVNGDSTIKEKFLTKNQQLVESIEALEQKARRRDFLIDEQQLVDFYSQKLPETIVCQRSFLAWWKKEKHTNGQLLDFTKSFLLNESSDELTVADYPDFWQQDSITLPLSYHFSPGDIDDGISVIVPIALLNQVQDLGFDWLIPALREELAIALIKTLPKAQRRNFVPAPNYAQACLAAMPSEQGSLQDALAKQLLRMTGVRLPEDAWQDISLPIHLTMNFQVVDDKGKLLKQGRDLNLLKSELQGKVKATIKQVAEKGIEKAELTQWNFGDLPTGYEKKVANITIKAFPALVDHKNSVAIELFEQEQHAQAAMLKGLSRLILLNIPTPLKYLQEKLPNKAKLGLYFNPFGSINDLLQDCIQGACLSLVTEFSNRYNNSELPRDEKQFKQCCDFVRAEIAECVLTAAIKVERALSLRHDVTKKMKGSVPLNVIQSHGDIKQQCEQLIFKGFVSASGLDKLDDIIRYLQGMLRRLEKLPIDPNQDRLKLIEVTKVNDTFQQIIGKQRKDKPIETELLDTRWLIEELRVSLFAQNLGTSSPISVKRILNHLKAFA</sequence>
<dbReference type="SUPFAM" id="SSF52540">
    <property type="entry name" value="P-loop containing nucleoside triphosphate hydrolases"/>
    <property type="match status" value="1"/>
</dbReference>
<feature type="domain" description="Helicase C-terminal" evidence="6">
    <location>
        <begin position="328"/>
        <end position="495"/>
    </location>
</feature>
<dbReference type="EC" id="3.6.4.13" evidence="7"/>
<evidence type="ECO:0000313" key="8">
    <source>
        <dbReference type="Proteomes" id="UP000815846"/>
    </source>
</evidence>
<dbReference type="Pfam" id="PF11898">
    <property type="entry name" value="DUF3418"/>
    <property type="match status" value="1"/>
</dbReference>
<dbReference type="EMBL" id="PJAI02000016">
    <property type="protein sequence ID" value="TYK64889.1"/>
    <property type="molecule type" value="Genomic_DNA"/>
</dbReference>
<proteinExistence type="predicted"/>
<keyword evidence="4" id="KW-0067">ATP-binding</keyword>
<dbReference type="CDD" id="cd18791">
    <property type="entry name" value="SF2_C_RHA"/>
    <property type="match status" value="1"/>
</dbReference>
<evidence type="ECO:0000256" key="3">
    <source>
        <dbReference type="ARBA" id="ARBA00022806"/>
    </source>
</evidence>
<dbReference type="SMART" id="SM00487">
    <property type="entry name" value="DEXDc"/>
    <property type="match status" value="1"/>
</dbReference>
<dbReference type="Gene3D" id="3.40.50.300">
    <property type="entry name" value="P-loop containing nucleotide triphosphate hydrolases"/>
    <property type="match status" value="2"/>
</dbReference>
<dbReference type="InterPro" id="IPR007502">
    <property type="entry name" value="Helicase-assoc_dom"/>
</dbReference>
<name>A0ABY3MUM4_9GAMM</name>
<evidence type="ECO:0000256" key="2">
    <source>
        <dbReference type="ARBA" id="ARBA00022801"/>
    </source>
</evidence>
<dbReference type="CDD" id="cd17989">
    <property type="entry name" value="DEXHc_HrpA"/>
    <property type="match status" value="1"/>
</dbReference>
<feature type="domain" description="Helicase ATP-binding" evidence="5">
    <location>
        <begin position="126"/>
        <end position="289"/>
    </location>
</feature>
<evidence type="ECO:0000259" key="5">
    <source>
        <dbReference type="PROSITE" id="PS51192"/>
    </source>
</evidence>
<evidence type="ECO:0000256" key="1">
    <source>
        <dbReference type="ARBA" id="ARBA00022741"/>
    </source>
</evidence>
<dbReference type="SMART" id="SM00490">
    <property type="entry name" value="HELICc"/>
    <property type="match status" value="1"/>
</dbReference>
<evidence type="ECO:0000259" key="6">
    <source>
        <dbReference type="PROSITE" id="PS51194"/>
    </source>
</evidence>
<dbReference type="Pfam" id="PF07717">
    <property type="entry name" value="OB_NTP_bind"/>
    <property type="match status" value="1"/>
</dbReference>
<keyword evidence="1" id="KW-0547">Nucleotide-binding</keyword>
<dbReference type="PROSITE" id="PS51194">
    <property type="entry name" value="HELICASE_CTER"/>
    <property type="match status" value="1"/>
</dbReference>
<dbReference type="InterPro" id="IPR010222">
    <property type="entry name" value="RNA_helicase_HrpA"/>
</dbReference>
<dbReference type="SMART" id="SM00382">
    <property type="entry name" value="AAA"/>
    <property type="match status" value="1"/>
</dbReference>
<dbReference type="NCBIfam" id="TIGR01967">
    <property type="entry name" value="DEAH_box_HrpA"/>
    <property type="match status" value="1"/>
</dbReference>
<evidence type="ECO:0000256" key="4">
    <source>
        <dbReference type="ARBA" id="ARBA00022840"/>
    </source>
</evidence>
<dbReference type="Proteomes" id="UP000815846">
    <property type="component" value="Unassembled WGS sequence"/>
</dbReference>
<protein>
    <submittedName>
        <fullName evidence="7">ATP-dependent RNA helicase HrpA</fullName>
        <ecNumber evidence="7">3.6.4.13</ecNumber>
    </submittedName>
</protein>
<dbReference type="SMART" id="SM00847">
    <property type="entry name" value="HA2"/>
    <property type="match status" value="1"/>
</dbReference>
<evidence type="ECO:0000313" key="7">
    <source>
        <dbReference type="EMBL" id="TYK64889.1"/>
    </source>
</evidence>
<accession>A0ABY3MUM4</accession>
<reference evidence="7 8" key="1">
    <citation type="submission" date="2019-08" db="EMBL/GenBank/DDBJ databases">
        <title>Microbe sample from Colwellia echini.</title>
        <authorList>
            <person name="Christiansen L."/>
            <person name="Pathiraja D."/>
            <person name="Schultz-Johansen M."/>
            <person name="Choi I.-G."/>
            <person name="Stougaard P."/>
        </authorList>
    </citation>
    <scope>NUCLEOTIDE SEQUENCE [LARGE SCALE GENOMIC DNA]</scope>
    <source>
        <strain evidence="7 8">A3</strain>
    </source>
</reference>
<dbReference type="Pfam" id="PF00271">
    <property type="entry name" value="Helicase_C"/>
    <property type="match status" value="1"/>
</dbReference>
<dbReference type="InterPro" id="IPR001650">
    <property type="entry name" value="Helicase_C-like"/>
</dbReference>
<dbReference type="InterPro" id="IPR014001">
    <property type="entry name" value="Helicase_ATP-bd"/>
</dbReference>
<dbReference type="NCBIfam" id="NF008348">
    <property type="entry name" value="PRK11131.1"/>
    <property type="match status" value="1"/>
</dbReference>
<dbReference type="PANTHER" id="PTHR18934">
    <property type="entry name" value="ATP-DEPENDENT RNA HELICASE"/>
    <property type="match status" value="1"/>
</dbReference>
<dbReference type="InterPro" id="IPR027417">
    <property type="entry name" value="P-loop_NTPase"/>
</dbReference>